<comment type="caution">
    <text evidence="3">The sequence shown here is derived from an EMBL/GenBank/DDBJ whole genome shotgun (WGS) entry which is preliminary data.</text>
</comment>
<dbReference type="GO" id="GO:0008237">
    <property type="term" value="F:metallopeptidase activity"/>
    <property type="evidence" value="ECO:0007669"/>
    <property type="project" value="InterPro"/>
</dbReference>
<dbReference type="EMBL" id="JAAGWZ010000001">
    <property type="protein sequence ID" value="NEM90519.1"/>
    <property type="molecule type" value="Genomic_DNA"/>
</dbReference>
<name>A0A7C9TPU9_9MICO</name>
<sequence>MPLRAVRLSIAGAIIALLAVGTAPLGASAAPVAARTVTAPASPAATHVSLPTSPPADDTRPPTDVQFGGGTTSSTRRPLATRGDSVTPIAGAESVYVSVVNVTPTTKDNANANLADGPNILSSDVAQAITDLDSYWSAQSNGAVTITESGEETRSLGATTCVPNAVYADAYQHAFGGLFANGIPAHTHLIVLTDEACDGSAFASLEVATGEIFSSAGVGSTIGVEVLEHEFGHNLGFDHADSSICQNTTTFDSVAAAFTLSSGTCPTSEYDDLFDIMGYSVDDAHPGLSSPQRILSGWLSDYATVTTSATPQVLQLSPLGSGSGTEAARIIDPETDEVYYVEYRANSGSNDPTSVEFRADAQCEPPVGVGYRTCELGSDTASGSVRILRAIHPTAGETAYGTTVLATGLVGSDAHQRLTRLPSGQSFTNHDRSFTVSVGAVGATAAVTVSFDQNTPTAISLTTPHSTVAYASSAAVVTAHVAPLSDSSYPAGTVRFYDNGTPTADVPLDVSTGTATLRLTHLGKRILTARFAPSTAGLRVSDSGLLRVLVTPAASRTGFSIRSTTIKRSTHAVITVAVAVTGISTPTGTVRVYAGTSRIASFALPASAHGTLTVSLPLFSKPGVKSLHITYSGTALISPASSGVHTITVL</sequence>
<dbReference type="Gene3D" id="2.60.40.10">
    <property type="entry name" value="Immunoglobulins"/>
    <property type="match status" value="1"/>
</dbReference>
<dbReference type="RefSeq" id="WP_163472162.1">
    <property type="nucleotide sequence ID" value="NZ_JAAGWZ010000001.1"/>
</dbReference>
<evidence type="ECO:0000256" key="1">
    <source>
        <dbReference type="SAM" id="MobiDB-lite"/>
    </source>
</evidence>
<dbReference type="Proteomes" id="UP000479756">
    <property type="component" value="Unassembled WGS sequence"/>
</dbReference>
<feature type="signal peptide" evidence="2">
    <location>
        <begin position="1"/>
        <end position="29"/>
    </location>
</feature>
<feature type="chain" id="PRO_5028867453" evidence="2">
    <location>
        <begin position="30"/>
        <end position="650"/>
    </location>
</feature>
<accession>A0A7C9TPU9</accession>
<protein>
    <submittedName>
        <fullName evidence="3">Ig-like domain repeat protein</fullName>
    </submittedName>
</protein>
<keyword evidence="4" id="KW-1185">Reference proteome</keyword>
<evidence type="ECO:0000256" key="2">
    <source>
        <dbReference type="SAM" id="SignalP"/>
    </source>
</evidence>
<dbReference type="Gene3D" id="3.40.390.10">
    <property type="entry name" value="Collagenase (Catalytic Domain)"/>
    <property type="match status" value="1"/>
</dbReference>
<dbReference type="InterPro" id="IPR024079">
    <property type="entry name" value="MetalloPept_cat_dom_sf"/>
</dbReference>
<dbReference type="GO" id="GO:0005975">
    <property type="term" value="P:carbohydrate metabolic process"/>
    <property type="evidence" value="ECO:0007669"/>
    <property type="project" value="UniProtKB-ARBA"/>
</dbReference>
<dbReference type="InterPro" id="IPR013783">
    <property type="entry name" value="Ig-like_fold"/>
</dbReference>
<dbReference type="SUPFAM" id="SSF55486">
    <property type="entry name" value="Metalloproteases ('zincins'), catalytic domain"/>
    <property type="match status" value="1"/>
</dbReference>
<keyword evidence="2" id="KW-0732">Signal</keyword>
<reference evidence="3 4" key="1">
    <citation type="journal article" date="2014" name="Int. J. Syst. Evol. Microbiol.">
        <title>Description of Galbitalea soli gen. nov., sp. nov., and Frondihabitans sucicola sp. nov.</title>
        <authorList>
            <person name="Kim S.J."/>
            <person name="Lim J.M."/>
            <person name="Ahn J.H."/>
            <person name="Weon H.Y."/>
            <person name="Hamada M."/>
            <person name="Suzuki K."/>
            <person name="Ahn T.Y."/>
            <person name="Kwon S.W."/>
        </authorList>
    </citation>
    <scope>NUCLEOTIDE SEQUENCE [LARGE SCALE GENOMIC DNA]</scope>
    <source>
        <strain evidence="3 4">NBRC 108727</strain>
    </source>
</reference>
<feature type="compositionally biased region" description="Low complexity" evidence="1">
    <location>
        <begin position="40"/>
        <end position="49"/>
    </location>
</feature>
<gene>
    <name evidence="3" type="ORF">G3T37_04025</name>
</gene>
<evidence type="ECO:0000313" key="3">
    <source>
        <dbReference type="EMBL" id="NEM90519.1"/>
    </source>
</evidence>
<feature type="region of interest" description="Disordered" evidence="1">
    <location>
        <begin position="40"/>
        <end position="85"/>
    </location>
</feature>
<proteinExistence type="predicted"/>
<dbReference type="AlphaFoldDB" id="A0A7C9TPU9"/>
<evidence type="ECO:0000313" key="4">
    <source>
        <dbReference type="Proteomes" id="UP000479756"/>
    </source>
</evidence>
<organism evidence="3 4">
    <name type="scientific">Galbitalea soli</name>
    <dbReference type="NCBI Taxonomy" id="1268042"/>
    <lineage>
        <taxon>Bacteria</taxon>
        <taxon>Bacillati</taxon>
        <taxon>Actinomycetota</taxon>
        <taxon>Actinomycetes</taxon>
        <taxon>Micrococcales</taxon>
        <taxon>Microbacteriaceae</taxon>
        <taxon>Galbitalea</taxon>
    </lineage>
</organism>